<dbReference type="EMBL" id="JBHRUH010000015">
    <property type="protein sequence ID" value="MFC3292483.1"/>
    <property type="molecule type" value="Genomic_DNA"/>
</dbReference>
<keyword evidence="2" id="KW-0347">Helicase</keyword>
<keyword evidence="2" id="KW-0547">Nucleotide-binding</keyword>
<dbReference type="Proteomes" id="UP001595640">
    <property type="component" value="Unassembled WGS sequence"/>
</dbReference>
<dbReference type="GO" id="GO:0016787">
    <property type="term" value="F:hydrolase activity"/>
    <property type="evidence" value="ECO:0007669"/>
    <property type="project" value="UniProtKB-KW"/>
</dbReference>
<evidence type="ECO:0000259" key="1">
    <source>
        <dbReference type="Pfam" id="PF04851"/>
    </source>
</evidence>
<keyword evidence="2" id="KW-0067">ATP-binding</keyword>
<keyword evidence="3" id="KW-1185">Reference proteome</keyword>
<reference evidence="3" key="1">
    <citation type="journal article" date="2019" name="Int. J. Syst. Evol. Microbiol.">
        <title>The Global Catalogue of Microorganisms (GCM) 10K type strain sequencing project: providing services to taxonomists for standard genome sequencing and annotation.</title>
        <authorList>
            <consortium name="The Broad Institute Genomics Platform"/>
            <consortium name="The Broad Institute Genome Sequencing Center for Infectious Disease"/>
            <person name="Wu L."/>
            <person name="Ma J."/>
        </authorList>
    </citation>
    <scope>NUCLEOTIDE SEQUENCE [LARGE SCALE GENOMIC DNA]</scope>
    <source>
        <strain evidence="3">KCTC 12847</strain>
    </source>
</reference>
<evidence type="ECO:0000313" key="2">
    <source>
        <dbReference type="EMBL" id="MFC3292483.1"/>
    </source>
</evidence>
<sequence length="459" mass="51907">MKLRQWQSRCIDQAVLQLSPQSPHFFCQATPAAGKTRMAAGLALALLKAGRIDLVICFAPSRQIVAGIQSTFADVLGRRLDGAIGAVGATYTYQAMPFLDASFWQLLDQYRVLAVFVEIHHCAGGDPVISNRWGQEILQRVQDRATYTLALSGTPWRSDERCIALARYSDPHGTLVCDYSYGLEAAVRDGACRSPRIVLLDNQQVRLELQESQARETKEFGSVGCLLRESPVTYEDLLHHEDIMVRLLNLALKKLTEVRSHVADAGGLVVATDVEHAHLIASYLARMGEDSMIVTYRSPDAQKRIEIFRHGKTKWIISVGMISEGTDIPRLQVCCYLSRIRTEMYFRQVLGRILRRRQDNDNHAWLYALAEPMIKRFAKRIADDLPSDLAVLSKVKEEKYKPEENPGQANHEASHQLRYSSRLEGERHEKNGEASSSPSVVWMEVYFSQQYRQQLLAVY</sequence>
<keyword evidence="2" id="KW-0378">Hydrolase</keyword>
<dbReference type="EC" id="3.6.4.-" evidence="2"/>
<evidence type="ECO:0000313" key="3">
    <source>
        <dbReference type="Proteomes" id="UP001595640"/>
    </source>
</evidence>
<comment type="caution">
    <text evidence="2">The sequence shown here is derived from an EMBL/GenBank/DDBJ whole genome shotgun (WGS) entry which is preliminary data.</text>
</comment>
<accession>A0ABV7M0S6</accession>
<dbReference type="Pfam" id="PF04851">
    <property type="entry name" value="ResIII"/>
    <property type="match status" value="1"/>
</dbReference>
<protein>
    <submittedName>
        <fullName evidence="2">DEAD/DEAH box helicase</fullName>
        <ecNumber evidence="2">3.6.4.-</ecNumber>
    </submittedName>
</protein>
<dbReference type="InterPro" id="IPR027417">
    <property type="entry name" value="P-loop_NTPase"/>
</dbReference>
<dbReference type="PANTHER" id="PTHR47396">
    <property type="entry name" value="TYPE I RESTRICTION ENZYME ECOKI R PROTEIN"/>
    <property type="match status" value="1"/>
</dbReference>
<dbReference type="RefSeq" id="WP_019018096.1">
    <property type="nucleotide sequence ID" value="NZ_BMXD01000002.1"/>
</dbReference>
<proteinExistence type="predicted"/>
<dbReference type="InterPro" id="IPR050742">
    <property type="entry name" value="Helicase_Restrict-Modif_Enz"/>
</dbReference>
<organism evidence="2 3">
    <name type="scientific">Modicisalibacter luteus</name>
    <dbReference type="NCBI Taxonomy" id="453962"/>
    <lineage>
        <taxon>Bacteria</taxon>
        <taxon>Pseudomonadati</taxon>
        <taxon>Pseudomonadota</taxon>
        <taxon>Gammaproteobacteria</taxon>
        <taxon>Oceanospirillales</taxon>
        <taxon>Halomonadaceae</taxon>
        <taxon>Modicisalibacter</taxon>
    </lineage>
</organism>
<dbReference type="SUPFAM" id="SSF52540">
    <property type="entry name" value="P-loop containing nucleoside triphosphate hydrolases"/>
    <property type="match status" value="1"/>
</dbReference>
<dbReference type="PANTHER" id="PTHR47396:SF1">
    <property type="entry name" value="ATP-DEPENDENT HELICASE IRC3-RELATED"/>
    <property type="match status" value="1"/>
</dbReference>
<name>A0ABV7M0S6_9GAMM</name>
<dbReference type="InterPro" id="IPR006935">
    <property type="entry name" value="Helicase/UvrB_N"/>
</dbReference>
<dbReference type="Gene3D" id="3.40.50.300">
    <property type="entry name" value="P-loop containing nucleotide triphosphate hydrolases"/>
    <property type="match status" value="2"/>
</dbReference>
<dbReference type="GO" id="GO:0004386">
    <property type="term" value="F:helicase activity"/>
    <property type="evidence" value="ECO:0007669"/>
    <property type="project" value="UniProtKB-KW"/>
</dbReference>
<gene>
    <name evidence="2" type="ORF">ACFOEI_10420</name>
</gene>
<feature type="domain" description="Helicase/UvrB N-terminal" evidence="1">
    <location>
        <begin position="1"/>
        <end position="79"/>
    </location>
</feature>